<evidence type="ECO:0000313" key="3">
    <source>
        <dbReference type="Proteomes" id="UP000559256"/>
    </source>
</evidence>
<protein>
    <submittedName>
        <fullName evidence="2">Uncharacterized protein</fullName>
    </submittedName>
</protein>
<name>A0A8H5LHT2_9AGAR</name>
<reference evidence="2 3" key="1">
    <citation type="journal article" date="2020" name="ISME J.">
        <title>Uncovering the hidden diversity of litter-decomposition mechanisms in mushroom-forming fungi.</title>
        <authorList>
            <person name="Floudas D."/>
            <person name="Bentzer J."/>
            <person name="Ahren D."/>
            <person name="Johansson T."/>
            <person name="Persson P."/>
            <person name="Tunlid A."/>
        </authorList>
    </citation>
    <scope>NUCLEOTIDE SEQUENCE [LARGE SCALE GENOMIC DNA]</scope>
    <source>
        <strain evidence="2 3">CBS 291.85</strain>
    </source>
</reference>
<keyword evidence="3" id="KW-1185">Reference proteome</keyword>
<sequence length="506" mass="59138">MLQQASTLGTQFRNILFLFTFAAVLIFLSSTHLKSLDLYYKYIDEQTLTSEQQLHEPSSNSPRPEFAQFPPNSSPSNDLDLDLEIQKYSPYCPSDRCGQGRWVPRVPRFETVEEVQKAINIESNKNGQDLGVRLPDPEPEPFASVHAQEKKENLLRTSNWVWESDFGELVPFDIEEFVIRLLKSPGGLFLIGDSLTSHHFWTVLGRILRAGIRMQTNTGEWPMKDQPYITQYSLDMSLPTCQELVRKAGIPLLRAKRPIITFILLQHLVSQKEFNQLFRAERGYVHDQIFAYVEGWQDFVAEMTKKREGEFENGVNEDSLVVINSGAHWSRSKLKGYILENDEEGMRRRVEHAYFEMIKLTLANLSPLSHSTVFIRSITPGHPSCGQYPSPFFSIEEANEWNSTPGNNEPLLKEYDWDAFGPRNEMWRNEIERYEQERNRDDKDGVWNGKGAKWVYLDFWEMDLQRIDAHFGHWDCLHYTIPFQQNQWTDMLFHRLVVEKHLKDRH</sequence>
<comment type="caution">
    <text evidence="2">The sequence shown here is derived from an EMBL/GenBank/DDBJ whole genome shotgun (WGS) entry which is preliminary data.</text>
</comment>
<gene>
    <name evidence="2" type="ORF">D9758_007430</name>
</gene>
<dbReference type="EMBL" id="JAACJM010000050">
    <property type="protein sequence ID" value="KAF5357608.1"/>
    <property type="molecule type" value="Genomic_DNA"/>
</dbReference>
<dbReference type="OrthoDB" id="630188at2759"/>
<evidence type="ECO:0000256" key="1">
    <source>
        <dbReference type="SAM" id="MobiDB-lite"/>
    </source>
</evidence>
<feature type="region of interest" description="Disordered" evidence="1">
    <location>
        <begin position="51"/>
        <end position="75"/>
    </location>
</feature>
<dbReference type="AlphaFoldDB" id="A0A8H5LHT2"/>
<proteinExistence type="predicted"/>
<evidence type="ECO:0000313" key="2">
    <source>
        <dbReference type="EMBL" id="KAF5357608.1"/>
    </source>
</evidence>
<feature type="compositionally biased region" description="Polar residues" evidence="1">
    <location>
        <begin position="51"/>
        <end position="62"/>
    </location>
</feature>
<accession>A0A8H5LHT2</accession>
<dbReference type="Proteomes" id="UP000559256">
    <property type="component" value="Unassembled WGS sequence"/>
</dbReference>
<organism evidence="2 3">
    <name type="scientific">Tetrapyrgos nigripes</name>
    <dbReference type="NCBI Taxonomy" id="182062"/>
    <lineage>
        <taxon>Eukaryota</taxon>
        <taxon>Fungi</taxon>
        <taxon>Dikarya</taxon>
        <taxon>Basidiomycota</taxon>
        <taxon>Agaricomycotina</taxon>
        <taxon>Agaricomycetes</taxon>
        <taxon>Agaricomycetidae</taxon>
        <taxon>Agaricales</taxon>
        <taxon>Marasmiineae</taxon>
        <taxon>Marasmiaceae</taxon>
        <taxon>Tetrapyrgos</taxon>
    </lineage>
</organism>